<dbReference type="OrthoDB" id="4186789at2759"/>
<evidence type="ECO:0000313" key="3">
    <source>
        <dbReference type="Proteomes" id="UP000224634"/>
    </source>
</evidence>
<organism evidence="2 3">
    <name type="scientific">Polytolypa hystricis (strain UAMH7299)</name>
    <dbReference type="NCBI Taxonomy" id="1447883"/>
    <lineage>
        <taxon>Eukaryota</taxon>
        <taxon>Fungi</taxon>
        <taxon>Dikarya</taxon>
        <taxon>Ascomycota</taxon>
        <taxon>Pezizomycotina</taxon>
        <taxon>Eurotiomycetes</taxon>
        <taxon>Eurotiomycetidae</taxon>
        <taxon>Onygenales</taxon>
        <taxon>Onygenales incertae sedis</taxon>
        <taxon>Polytolypa</taxon>
    </lineage>
</organism>
<name>A0A2B7X576_POLH7</name>
<evidence type="ECO:0000256" key="1">
    <source>
        <dbReference type="SAM" id="MobiDB-lite"/>
    </source>
</evidence>
<dbReference type="Proteomes" id="UP000224634">
    <property type="component" value="Unassembled WGS sequence"/>
</dbReference>
<feature type="compositionally biased region" description="Basic and acidic residues" evidence="1">
    <location>
        <begin position="60"/>
        <end position="78"/>
    </location>
</feature>
<gene>
    <name evidence="2" type="ORF">AJ80_08594</name>
</gene>
<keyword evidence="3" id="KW-1185">Reference proteome</keyword>
<accession>A0A2B7X576</accession>
<proteinExistence type="predicted"/>
<reference evidence="2 3" key="1">
    <citation type="submission" date="2017-10" db="EMBL/GenBank/DDBJ databases">
        <title>Comparative genomics in systemic dimorphic fungi from Ajellomycetaceae.</title>
        <authorList>
            <person name="Munoz J.F."/>
            <person name="Mcewen J.G."/>
            <person name="Clay O.K."/>
            <person name="Cuomo C.A."/>
        </authorList>
    </citation>
    <scope>NUCLEOTIDE SEQUENCE [LARGE SCALE GENOMIC DNA]</scope>
    <source>
        <strain evidence="2 3">UAMH7299</strain>
    </source>
</reference>
<comment type="caution">
    <text evidence="2">The sequence shown here is derived from an EMBL/GenBank/DDBJ whole genome shotgun (WGS) entry which is preliminary data.</text>
</comment>
<sequence>MSMSTARSPKKQPPLPKQPLSKPKPNSRPANPSANVADIQLKLKSSAPQPGPVPSIGSDNKQKDKEAQKISDSRRVIEFDSSCAPQPFLDGEEILRRMRAIRRGQEG</sequence>
<feature type="region of interest" description="Disordered" evidence="1">
    <location>
        <begin position="1"/>
        <end position="78"/>
    </location>
</feature>
<protein>
    <submittedName>
        <fullName evidence="2">Uncharacterized protein</fullName>
    </submittedName>
</protein>
<evidence type="ECO:0000313" key="2">
    <source>
        <dbReference type="EMBL" id="PGH04010.1"/>
    </source>
</evidence>
<dbReference type="AlphaFoldDB" id="A0A2B7X576"/>
<dbReference type="EMBL" id="PDNA01000204">
    <property type="protein sequence ID" value="PGH04010.1"/>
    <property type="molecule type" value="Genomic_DNA"/>
</dbReference>